<feature type="non-terminal residue" evidence="2">
    <location>
        <position position="1"/>
    </location>
</feature>
<dbReference type="AlphaFoldDB" id="A0A426XBU6"/>
<feature type="region of interest" description="Disordered" evidence="1">
    <location>
        <begin position="1"/>
        <end position="29"/>
    </location>
</feature>
<protein>
    <submittedName>
        <fullName evidence="2">Uncharacterized protein</fullName>
    </submittedName>
</protein>
<comment type="caution">
    <text evidence="2">The sequence shown here is derived from an EMBL/GenBank/DDBJ whole genome shotgun (WGS) entry which is preliminary data.</text>
</comment>
<sequence>VGDGCPCPPTTTLPRDDHPCDRRRRPCSRQGWPWAATTCGRPTVGPLYEHHTAIECARGRLPPLRAAAPTSGADLPYGLALVATGHPLARGLVVGGGPAWGLAMAGHPSSLSKT</sequence>
<evidence type="ECO:0000256" key="1">
    <source>
        <dbReference type="SAM" id="MobiDB-lite"/>
    </source>
</evidence>
<gene>
    <name evidence="2" type="ORF">B296_00044801</name>
</gene>
<accession>A0A426XBU6</accession>
<evidence type="ECO:0000313" key="2">
    <source>
        <dbReference type="EMBL" id="RRT36910.1"/>
    </source>
</evidence>
<name>A0A426XBU6_ENSVE</name>
<evidence type="ECO:0000313" key="3">
    <source>
        <dbReference type="Proteomes" id="UP000287651"/>
    </source>
</evidence>
<dbReference type="EMBL" id="AMZH03022923">
    <property type="protein sequence ID" value="RRT36910.1"/>
    <property type="molecule type" value="Genomic_DNA"/>
</dbReference>
<proteinExistence type="predicted"/>
<feature type="compositionally biased region" description="Pro residues" evidence="1">
    <location>
        <begin position="1"/>
        <end position="11"/>
    </location>
</feature>
<dbReference type="Proteomes" id="UP000287651">
    <property type="component" value="Unassembled WGS sequence"/>
</dbReference>
<reference evidence="2 3" key="1">
    <citation type="journal article" date="2014" name="Agronomy (Basel)">
        <title>A Draft Genome Sequence for Ensete ventricosum, the Drought-Tolerant Tree Against Hunger.</title>
        <authorList>
            <person name="Harrison J."/>
            <person name="Moore K.A."/>
            <person name="Paszkiewicz K."/>
            <person name="Jones T."/>
            <person name="Grant M."/>
            <person name="Ambacheew D."/>
            <person name="Muzemil S."/>
            <person name="Studholme D.J."/>
        </authorList>
    </citation>
    <scope>NUCLEOTIDE SEQUENCE [LARGE SCALE GENOMIC DNA]</scope>
</reference>
<organism evidence="2 3">
    <name type="scientific">Ensete ventricosum</name>
    <name type="common">Abyssinian banana</name>
    <name type="synonym">Musa ensete</name>
    <dbReference type="NCBI Taxonomy" id="4639"/>
    <lineage>
        <taxon>Eukaryota</taxon>
        <taxon>Viridiplantae</taxon>
        <taxon>Streptophyta</taxon>
        <taxon>Embryophyta</taxon>
        <taxon>Tracheophyta</taxon>
        <taxon>Spermatophyta</taxon>
        <taxon>Magnoliopsida</taxon>
        <taxon>Liliopsida</taxon>
        <taxon>Zingiberales</taxon>
        <taxon>Musaceae</taxon>
        <taxon>Ensete</taxon>
    </lineage>
</organism>